<organism evidence="15 16">
    <name type="scientific">Petrolisthes cinctipes</name>
    <name type="common">Flat porcelain crab</name>
    <dbReference type="NCBI Taxonomy" id="88211"/>
    <lineage>
        <taxon>Eukaryota</taxon>
        <taxon>Metazoa</taxon>
        <taxon>Ecdysozoa</taxon>
        <taxon>Arthropoda</taxon>
        <taxon>Crustacea</taxon>
        <taxon>Multicrustacea</taxon>
        <taxon>Malacostraca</taxon>
        <taxon>Eumalacostraca</taxon>
        <taxon>Eucarida</taxon>
        <taxon>Decapoda</taxon>
        <taxon>Pleocyemata</taxon>
        <taxon>Anomura</taxon>
        <taxon>Galatheoidea</taxon>
        <taxon>Porcellanidae</taxon>
        <taxon>Petrolisthes</taxon>
    </lineage>
</organism>
<dbReference type="CDD" id="cd05247">
    <property type="entry name" value="UDP_G4E_1_SDR_e"/>
    <property type="match status" value="1"/>
</dbReference>
<dbReference type="EC" id="5.1.3.2" evidence="7"/>
<evidence type="ECO:0000256" key="11">
    <source>
        <dbReference type="ARBA" id="ARBA00031827"/>
    </source>
</evidence>
<dbReference type="NCBIfam" id="TIGR01179">
    <property type="entry name" value="galE"/>
    <property type="match status" value="1"/>
</dbReference>
<keyword evidence="8" id="KW-0520">NAD</keyword>
<dbReference type="Pfam" id="PF01370">
    <property type="entry name" value="Epimerase"/>
    <property type="match status" value="1"/>
</dbReference>
<dbReference type="PANTHER" id="PTHR43725:SF47">
    <property type="entry name" value="UDP-GLUCOSE 4-EPIMERASE"/>
    <property type="match status" value="1"/>
</dbReference>
<evidence type="ECO:0000313" key="15">
    <source>
        <dbReference type="EMBL" id="KAK3861839.1"/>
    </source>
</evidence>
<dbReference type="Gene3D" id="3.90.25.10">
    <property type="entry name" value="UDP-galactose 4-epimerase, domain 1"/>
    <property type="match status" value="1"/>
</dbReference>
<evidence type="ECO:0000256" key="3">
    <source>
        <dbReference type="ARBA" id="ARBA00001911"/>
    </source>
</evidence>
<evidence type="ECO:0000256" key="8">
    <source>
        <dbReference type="ARBA" id="ARBA00023027"/>
    </source>
</evidence>
<reference evidence="15" key="1">
    <citation type="submission" date="2023-10" db="EMBL/GenBank/DDBJ databases">
        <title>Genome assemblies of two species of porcelain crab, Petrolisthes cinctipes and Petrolisthes manimaculis (Anomura: Porcellanidae).</title>
        <authorList>
            <person name="Angst P."/>
        </authorList>
    </citation>
    <scope>NUCLEOTIDE SEQUENCE</scope>
    <source>
        <strain evidence="15">PB745_01</strain>
        <tissue evidence="15">Gill</tissue>
    </source>
</reference>
<evidence type="ECO:0000256" key="4">
    <source>
        <dbReference type="ARBA" id="ARBA00002760"/>
    </source>
</evidence>
<feature type="region of interest" description="Disordered" evidence="12">
    <location>
        <begin position="81"/>
        <end position="143"/>
    </location>
</feature>
<comment type="catalytic activity">
    <reaction evidence="2">
        <text>UDP-alpha-D-glucose = UDP-alpha-D-galactose</text>
        <dbReference type="Rhea" id="RHEA:22168"/>
        <dbReference type="ChEBI" id="CHEBI:58885"/>
        <dbReference type="ChEBI" id="CHEBI:66914"/>
        <dbReference type="EC" id="5.1.3.2"/>
    </reaction>
</comment>
<evidence type="ECO:0000256" key="2">
    <source>
        <dbReference type="ARBA" id="ARBA00000083"/>
    </source>
</evidence>
<dbReference type="EMBL" id="JAWQEG010004392">
    <property type="protein sequence ID" value="KAK3861839.1"/>
    <property type="molecule type" value="Genomic_DNA"/>
</dbReference>
<feature type="domain" description="NAD(P)-binding" evidence="14">
    <location>
        <begin position="151"/>
        <end position="439"/>
    </location>
</feature>
<keyword evidence="9" id="KW-0119">Carbohydrate metabolism</keyword>
<dbReference type="InterPro" id="IPR001509">
    <property type="entry name" value="Epimerase_deHydtase"/>
</dbReference>
<keyword evidence="10" id="KW-0413">Isomerase</keyword>
<dbReference type="Gene3D" id="3.40.50.720">
    <property type="entry name" value="NAD(P)-binding Rossmann-like Domain"/>
    <property type="match status" value="2"/>
</dbReference>
<keyword evidence="9" id="KW-0299">Galactose metabolism</keyword>
<dbReference type="AlphaFoldDB" id="A0AAE1EUJ1"/>
<dbReference type="InterPro" id="IPR036291">
    <property type="entry name" value="NAD(P)-bd_dom_sf"/>
</dbReference>
<dbReference type="InterPro" id="IPR016040">
    <property type="entry name" value="NAD(P)-bd_dom"/>
</dbReference>
<evidence type="ECO:0000256" key="6">
    <source>
        <dbReference type="ARBA" id="ARBA00013175"/>
    </source>
</evidence>
<sequence>MGGQRYAVRSKSTSIAVSGRWVRGGQGRPTAPPHAPSSVTQLRMGPRTVLVTGGAGYVGSHTVVELLEAGHRVVVVDNCCNATPPPTTTTTTTDSHKGDDKDSYTDDKDKNGSSLTPTTATANHNNATTTEEGDKDGNKEDERRSALPLALQRVENITGKTLTAFYLVSLNDVDALTKIFAKHKIEAVIHFAALKAVGESVTIPLEYYANNVSGTLTLLQVMRSAGVKRLVYSSSATVYGVPQYLPTDENHPTGQGITNPYGRTKYFCEQVMMDLAASDQDWGVLLLRYFNPVGAHASGLIGEDPRDIPNNLMPYIAQVAVGRLKALQVFGQDYDTPDGTGVRDYVHVVDLATGHVAALEHVWRPDFNGCESYNLGRGEGVSVLEMVNAFSRASGRAIPYVVKERRAGDVAKMVASCTRAQTHLGWKATRTLEQMCEDTWRWQSQNPRGYV</sequence>
<evidence type="ECO:0000256" key="12">
    <source>
        <dbReference type="SAM" id="MobiDB-lite"/>
    </source>
</evidence>
<evidence type="ECO:0000313" key="16">
    <source>
        <dbReference type="Proteomes" id="UP001286313"/>
    </source>
</evidence>
<evidence type="ECO:0000259" key="13">
    <source>
        <dbReference type="Pfam" id="PF01370"/>
    </source>
</evidence>
<dbReference type="GO" id="GO:0033499">
    <property type="term" value="P:galactose catabolic process via UDP-galactose, Leloir pathway"/>
    <property type="evidence" value="ECO:0007669"/>
    <property type="project" value="TreeGrafter"/>
</dbReference>
<comment type="cofactor">
    <cofactor evidence="3">
        <name>NAD(+)</name>
        <dbReference type="ChEBI" id="CHEBI:57540"/>
    </cofactor>
</comment>
<evidence type="ECO:0000256" key="1">
    <source>
        <dbReference type="ARBA" id="ARBA00000014"/>
    </source>
</evidence>
<dbReference type="Pfam" id="PF16363">
    <property type="entry name" value="GDP_Man_Dehyd"/>
    <property type="match status" value="1"/>
</dbReference>
<comment type="function">
    <text evidence="4">Catalyzes two distinct but analogous reactions: the reversible epimerization of UDP-glucose to UDP-galactose and the reversible epimerization of UDP-N-acetylglucosamine to UDP-N-acetylgalactosamine. The reaction with UDP-Gal plays a critical role in the Leloir pathway of galactose catabolism in which galactose is converted to the glycolytic intermediate glucose 6-phosphate. It contributes to the catabolism of dietary galactose and enables the endogenous biosynthesis of both UDP-Gal and UDP-GalNAc when exogenous sources are limited. Both UDP-sugar interconversions are important in the synthesis of glycoproteins and glycolipids.</text>
</comment>
<keyword evidence="16" id="KW-1185">Reference proteome</keyword>
<name>A0AAE1EUJ1_PETCI</name>
<evidence type="ECO:0000256" key="7">
    <source>
        <dbReference type="ARBA" id="ARBA00013189"/>
    </source>
</evidence>
<protein>
    <recommendedName>
        <fullName evidence="11">UDP-N-acetylglucosamine 4-epimerase</fullName>
        <ecNumber evidence="7">5.1.3.2</ecNumber>
        <ecNumber evidence="6">5.1.3.7</ecNumber>
    </recommendedName>
</protein>
<proteinExistence type="predicted"/>
<dbReference type="GO" id="GO:0003978">
    <property type="term" value="F:UDP-glucose 4-epimerase activity"/>
    <property type="evidence" value="ECO:0007669"/>
    <property type="project" value="UniProtKB-EC"/>
</dbReference>
<feature type="domain" description="NAD-dependent epimerase/dehydratase" evidence="13">
    <location>
        <begin position="49"/>
        <end position="87"/>
    </location>
</feature>
<dbReference type="EC" id="5.1.3.7" evidence="6"/>
<comment type="caution">
    <text evidence="15">The sequence shown here is derived from an EMBL/GenBank/DDBJ whole genome shotgun (WGS) entry which is preliminary data.</text>
</comment>
<dbReference type="InterPro" id="IPR005886">
    <property type="entry name" value="UDP_G4E"/>
</dbReference>
<dbReference type="PANTHER" id="PTHR43725">
    <property type="entry name" value="UDP-GLUCOSE 4-EPIMERASE"/>
    <property type="match status" value="1"/>
</dbReference>
<dbReference type="SUPFAM" id="SSF51735">
    <property type="entry name" value="NAD(P)-binding Rossmann-fold domains"/>
    <property type="match status" value="1"/>
</dbReference>
<dbReference type="GO" id="GO:0005829">
    <property type="term" value="C:cytosol"/>
    <property type="evidence" value="ECO:0007669"/>
    <property type="project" value="TreeGrafter"/>
</dbReference>
<accession>A0AAE1EUJ1</accession>
<gene>
    <name evidence="15" type="ORF">Pcinc_032239</name>
</gene>
<comment type="catalytic activity">
    <reaction evidence="1">
        <text>UDP-N-acetyl-alpha-D-glucosamine = UDP-N-acetyl-alpha-D-galactosamine</text>
        <dbReference type="Rhea" id="RHEA:20517"/>
        <dbReference type="ChEBI" id="CHEBI:57705"/>
        <dbReference type="ChEBI" id="CHEBI:67138"/>
        <dbReference type="EC" id="5.1.3.7"/>
    </reaction>
</comment>
<feature type="compositionally biased region" description="Low complexity" evidence="12">
    <location>
        <begin position="116"/>
        <end position="130"/>
    </location>
</feature>
<comment type="pathway">
    <text evidence="5">Carbohydrate metabolism; galactose metabolism.</text>
</comment>
<evidence type="ECO:0000259" key="14">
    <source>
        <dbReference type="Pfam" id="PF16363"/>
    </source>
</evidence>
<dbReference type="GO" id="GO:0003974">
    <property type="term" value="F:UDP-N-acetylglucosamine 4-epimerase activity"/>
    <property type="evidence" value="ECO:0007669"/>
    <property type="project" value="UniProtKB-EC"/>
</dbReference>
<evidence type="ECO:0000256" key="5">
    <source>
        <dbReference type="ARBA" id="ARBA00004947"/>
    </source>
</evidence>
<evidence type="ECO:0000256" key="9">
    <source>
        <dbReference type="ARBA" id="ARBA00023144"/>
    </source>
</evidence>
<evidence type="ECO:0000256" key="10">
    <source>
        <dbReference type="ARBA" id="ARBA00023235"/>
    </source>
</evidence>
<feature type="compositionally biased region" description="Basic and acidic residues" evidence="12">
    <location>
        <begin position="94"/>
        <end position="111"/>
    </location>
</feature>
<dbReference type="Proteomes" id="UP001286313">
    <property type="component" value="Unassembled WGS sequence"/>
</dbReference>